<evidence type="ECO:0000256" key="1">
    <source>
        <dbReference type="ARBA" id="ARBA00023015"/>
    </source>
</evidence>
<dbReference type="CDD" id="cd00090">
    <property type="entry name" value="HTH_ARSR"/>
    <property type="match status" value="1"/>
</dbReference>
<dbReference type="GO" id="GO:0003700">
    <property type="term" value="F:DNA-binding transcription factor activity"/>
    <property type="evidence" value="ECO:0007669"/>
    <property type="project" value="InterPro"/>
</dbReference>
<dbReference type="PANTHER" id="PTHR33154">
    <property type="entry name" value="TRANSCRIPTIONAL REGULATOR, ARSR FAMILY"/>
    <property type="match status" value="1"/>
</dbReference>
<dbReference type="InterPro" id="IPR011991">
    <property type="entry name" value="ArsR-like_HTH"/>
</dbReference>
<evidence type="ECO:0000256" key="3">
    <source>
        <dbReference type="ARBA" id="ARBA00023163"/>
    </source>
</evidence>
<comment type="caution">
    <text evidence="5">The sequence shown here is derived from an EMBL/GenBank/DDBJ whole genome shotgun (WGS) entry which is preliminary data.</text>
</comment>
<keyword evidence="6" id="KW-1185">Reference proteome</keyword>
<protein>
    <submittedName>
        <fullName evidence="5">Transcriptional regulator</fullName>
    </submittedName>
</protein>
<dbReference type="InterPro" id="IPR051081">
    <property type="entry name" value="HTH_MetalResp_TranReg"/>
</dbReference>
<organism evidence="5 6">
    <name type="scientific">Paenibacillus ferrarius</name>
    <dbReference type="NCBI Taxonomy" id="1469647"/>
    <lineage>
        <taxon>Bacteria</taxon>
        <taxon>Bacillati</taxon>
        <taxon>Bacillota</taxon>
        <taxon>Bacilli</taxon>
        <taxon>Bacillales</taxon>
        <taxon>Paenibacillaceae</taxon>
        <taxon>Paenibacillus</taxon>
    </lineage>
</organism>
<dbReference type="RefSeq" id="WP_079419788.1">
    <property type="nucleotide sequence ID" value="NZ_MBTG01000053.1"/>
</dbReference>
<gene>
    <name evidence="5" type="ORF">BC351_39540</name>
</gene>
<dbReference type="Proteomes" id="UP000190626">
    <property type="component" value="Unassembled WGS sequence"/>
</dbReference>
<dbReference type="PROSITE" id="PS50987">
    <property type="entry name" value="HTH_ARSR_2"/>
    <property type="match status" value="1"/>
</dbReference>
<dbReference type="SUPFAM" id="SSF46785">
    <property type="entry name" value="Winged helix' DNA-binding domain"/>
    <property type="match status" value="1"/>
</dbReference>
<dbReference type="AlphaFoldDB" id="A0A1V4H9N2"/>
<accession>A0A1V4H9N2</accession>
<dbReference type="GO" id="GO:0003677">
    <property type="term" value="F:DNA binding"/>
    <property type="evidence" value="ECO:0007669"/>
    <property type="project" value="UniProtKB-KW"/>
</dbReference>
<dbReference type="Gene3D" id="1.10.10.10">
    <property type="entry name" value="Winged helix-like DNA-binding domain superfamily/Winged helix DNA-binding domain"/>
    <property type="match status" value="1"/>
</dbReference>
<keyword evidence="3" id="KW-0804">Transcription</keyword>
<keyword evidence="1" id="KW-0805">Transcription regulation</keyword>
<evidence type="ECO:0000313" key="6">
    <source>
        <dbReference type="Proteomes" id="UP000190626"/>
    </source>
</evidence>
<sequence length="103" mass="11678">MTELSDHQLTKLSDHQFTLISRALAEPRRYQMLKEIGVSKTPLACSTLQNNHNVSAPTMSHHIKELETAGLIYVIREGKFKNLVLQSDTLRAYLDKLSEIDAN</sequence>
<evidence type="ECO:0000259" key="4">
    <source>
        <dbReference type="PROSITE" id="PS50987"/>
    </source>
</evidence>
<keyword evidence="2" id="KW-0238">DNA-binding</keyword>
<dbReference type="OrthoDB" id="9794330at2"/>
<dbReference type="InterPro" id="IPR036390">
    <property type="entry name" value="WH_DNA-bd_sf"/>
</dbReference>
<dbReference type="Pfam" id="PF12840">
    <property type="entry name" value="HTH_20"/>
    <property type="match status" value="1"/>
</dbReference>
<dbReference type="EMBL" id="MBTG01000053">
    <property type="protein sequence ID" value="OPH47820.1"/>
    <property type="molecule type" value="Genomic_DNA"/>
</dbReference>
<dbReference type="SMART" id="SM00418">
    <property type="entry name" value="HTH_ARSR"/>
    <property type="match status" value="1"/>
</dbReference>
<dbReference type="InterPro" id="IPR036388">
    <property type="entry name" value="WH-like_DNA-bd_sf"/>
</dbReference>
<dbReference type="InterPro" id="IPR001845">
    <property type="entry name" value="HTH_ArsR_DNA-bd_dom"/>
</dbReference>
<reference evidence="6" key="1">
    <citation type="submission" date="2016-07" db="EMBL/GenBank/DDBJ databases">
        <authorList>
            <person name="Florea S."/>
            <person name="Webb J.S."/>
            <person name="Jaromczyk J."/>
            <person name="Schardl C.L."/>
        </authorList>
    </citation>
    <scope>NUCLEOTIDE SEQUENCE [LARGE SCALE GENOMIC DNA]</scope>
    <source>
        <strain evidence="6">CY1</strain>
    </source>
</reference>
<dbReference type="PRINTS" id="PR00778">
    <property type="entry name" value="HTHARSR"/>
</dbReference>
<dbReference type="STRING" id="1469647.BC351_39540"/>
<dbReference type="PANTHER" id="PTHR33154:SF33">
    <property type="entry name" value="TRANSCRIPTIONAL REPRESSOR SDPR"/>
    <property type="match status" value="1"/>
</dbReference>
<evidence type="ECO:0000313" key="5">
    <source>
        <dbReference type="EMBL" id="OPH47820.1"/>
    </source>
</evidence>
<evidence type="ECO:0000256" key="2">
    <source>
        <dbReference type="ARBA" id="ARBA00023125"/>
    </source>
</evidence>
<proteinExistence type="predicted"/>
<name>A0A1V4H9N2_9BACL</name>
<feature type="domain" description="HTH arsR-type" evidence="4">
    <location>
        <begin position="9"/>
        <end position="103"/>
    </location>
</feature>